<dbReference type="InterPro" id="IPR011009">
    <property type="entry name" value="Kinase-like_dom_sf"/>
</dbReference>
<dbReference type="Gene3D" id="2.10.25.10">
    <property type="entry name" value="Laminin"/>
    <property type="match status" value="1"/>
</dbReference>
<protein>
    <recommendedName>
        <fullName evidence="17">Protein kinase domain-containing protein</fullName>
    </recommendedName>
</protein>
<keyword evidence="13" id="KW-0325">Glycoprotein</keyword>
<dbReference type="Gene3D" id="1.10.510.10">
    <property type="entry name" value="Transferase(Phosphotransferase) domain 1"/>
    <property type="match status" value="1"/>
</dbReference>
<feature type="domain" description="Protein kinase" evidence="17">
    <location>
        <begin position="745"/>
        <end position="1025"/>
    </location>
</feature>
<evidence type="ECO:0000256" key="8">
    <source>
        <dbReference type="ARBA" id="ARBA00022777"/>
    </source>
</evidence>
<dbReference type="Pfam" id="PF13947">
    <property type="entry name" value="GUB_WAK_bind"/>
    <property type="match status" value="1"/>
</dbReference>
<dbReference type="InterPro" id="IPR025287">
    <property type="entry name" value="WAK_GUB"/>
</dbReference>
<gene>
    <name evidence="18" type="primary">A09p074850.1_BraROA</name>
    <name evidence="18" type="ORF">IGI04_038554</name>
</gene>
<evidence type="ECO:0000259" key="17">
    <source>
        <dbReference type="PROSITE" id="PS50011"/>
    </source>
</evidence>
<evidence type="ECO:0000256" key="6">
    <source>
        <dbReference type="ARBA" id="ARBA00022729"/>
    </source>
</evidence>
<feature type="transmembrane region" description="Helical" evidence="16">
    <location>
        <begin position="674"/>
        <end position="694"/>
    </location>
</feature>
<keyword evidence="4" id="KW-0808">Transferase</keyword>
<keyword evidence="2" id="KW-0723">Serine/threonine-protein kinase</keyword>
<keyword evidence="9" id="KW-0067">ATP-binding</keyword>
<dbReference type="InterPro" id="IPR008271">
    <property type="entry name" value="Ser/Thr_kinase_AS"/>
</dbReference>
<dbReference type="Proteomes" id="UP000823674">
    <property type="component" value="Chromosome A09"/>
</dbReference>
<comment type="catalytic activity">
    <reaction evidence="15">
        <text>L-threonyl-[protein] + ATP = O-phospho-L-threonyl-[protein] + ADP + H(+)</text>
        <dbReference type="Rhea" id="RHEA:46608"/>
        <dbReference type="Rhea" id="RHEA-COMP:11060"/>
        <dbReference type="Rhea" id="RHEA-COMP:11605"/>
        <dbReference type="ChEBI" id="CHEBI:15378"/>
        <dbReference type="ChEBI" id="CHEBI:30013"/>
        <dbReference type="ChEBI" id="CHEBI:30616"/>
        <dbReference type="ChEBI" id="CHEBI:61977"/>
        <dbReference type="ChEBI" id="CHEBI:456216"/>
    </reaction>
</comment>
<sequence length="1025" mass="113867">MAKASTTLFALSSSSIPTRLSLPRRSETLKLVVPMAMAASSASTAKKVAPAVIVGGGRVGRALQEMGSGDDVLVKRGEAVPVDFEGPILVCTRNDDLDAVLEATPQSRWKDLVFFQNGMMEPWFESKGLGDTDQVLAYFAVSKLGEPPVDGKTDTNPEGLTAAYGKWASAVAARLQSGGLSCKVLDKESFQKQMLEKLIWICAFMLVGARHPGASVGTVEKEYRDEVSRLIQELAAAAAAEKGLTFEEDMVERLCAYSRAVAHFPTAVKEFKWRNGWFYSLSEKAIAEGKPDPCPLHTEWLRELKPSSYPFGHPTYFILAMQETKLLDIIDARIKDSCNMEQVTVYVLTLQLISGSSSEATPPPRPDGNSSTSCIRTCGGISIPFPFGIGEKDCYLNNWYEVVCNTTVPFLSRINTELVNISLPDGNKPYGVVHIKGPVTSLGCSSQGLEKSTPVLNVTGRGSPYFLTDQNRLVAVGCGAKTSLTDIESEIIGCESSCQDSKRSQQVTNSVCDGYRCCQARIPLERPQVIGVNIDVTGGEGCRVAFLTNKWYSPKNVTDPEQFHSLGYALVELGWYFDTSDSRFRSPLGCRNMTRYSSYTLFDKCGCEYQYFSGMSYRNCYCNNGYTGNPYVKHGCVDIDECKGHNSCGERTCVNWPGSYSCNPIVTKPQKTSVLQGLGVLLFVLGLLGLYKLVKKRRKIIRSKKFFKRNGGLLLKQQLTTTKDGNVEMSRIFSSKELKKATDNFSVNRVLGKGGQGTVYKGMLVDGRIVAVKRSKLVDEDKMQEFINEVALLSQVNHRNIVKLLGCCLETEVPILVYEYITNGDLYKRLHDESDDYNMTWEVRLRIAIEIAGALSYVHSSASFPIYHRDIKTTNILLDEKYRAKVSDFGTSRSVTVDQTHLTTLVAGTFGYMDPEYFLSSQYTDKSDVYSFGVVLVELITGEKPLTRVRSEEGRGLAVDFLEAMKENRVFDIIDDRIKDQSKLDQVMAVAKLARRCLSRKGRKRPNMREVSMELERIRLSHEVI</sequence>
<evidence type="ECO:0000256" key="5">
    <source>
        <dbReference type="ARBA" id="ARBA00022692"/>
    </source>
</evidence>
<dbReference type="PROSITE" id="PS01187">
    <property type="entry name" value="EGF_CA"/>
    <property type="match status" value="1"/>
</dbReference>
<dbReference type="InterPro" id="IPR013695">
    <property type="entry name" value="WAK"/>
</dbReference>
<dbReference type="InterPro" id="IPR000719">
    <property type="entry name" value="Prot_kinase_dom"/>
</dbReference>
<keyword evidence="19" id="KW-1185">Reference proteome</keyword>
<evidence type="ECO:0000256" key="4">
    <source>
        <dbReference type="ARBA" id="ARBA00022679"/>
    </source>
</evidence>
<evidence type="ECO:0000256" key="2">
    <source>
        <dbReference type="ARBA" id="ARBA00022527"/>
    </source>
</evidence>
<dbReference type="PROSITE" id="PS00108">
    <property type="entry name" value="PROTEIN_KINASE_ST"/>
    <property type="match status" value="1"/>
</dbReference>
<keyword evidence="10 16" id="KW-1133">Transmembrane helix</keyword>
<evidence type="ECO:0000256" key="7">
    <source>
        <dbReference type="ARBA" id="ARBA00022741"/>
    </source>
</evidence>
<comment type="subcellular location">
    <subcellularLocation>
        <location evidence="1">Membrane</location>
        <topology evidence="1">Single-pass type I membrane protein</topology>
    </subcellularLocation>
</comment>
<organism evidence="18 19">
    <name type="scientific">Brassica rapa subsp. trilocularis</name>
    <dbReference type="NCBI Taxonomy" id="1813537"/>
    <lineage>
        <taxon>Eukaryota</taxon>
        <taxon>Viridiplantae</taxon>
        <taxon>Streptophyta</taxon>
        <taxon>Embryophyta</taxon>
        <taxon>Tracheophyta</taxon>
        <taxon>Spermatophyta</taxon>
        <taxon>Magnoliopsida</taxon>
        <taxon>eudicotyledons</taxon>
        <taxon>Gunneridae</taxon>
        <taxon>Pentapetalae</taxon>
        <taxon>rosids</taxon>
        <taxon>malvids</taxon>
        <taxon>Brassicales</taxon>
        <taxon>Brassicaceae</taxon>
        <taxon>Brassiceae</taxon>
        <taxon>Brassica</taxon>
    </lineage>
</organism>
<dbReference type="InterPro" id="IPR001245">
    <property type="entry name" value="Ser-Thr/Tyr_kinase_cat_dom"/>
</dbReference>
<keyword evidence="11 16" id="KW-0472">Membrane</keyword>
<dbReference type="CDD" id="cd14066">
    <property type="entry name" value="STKc_IRAK"/>
    <property type="match status" value="1"/>
</dbReference>
<name>A0ABQ7LKL2_BRACM</name>
<dbReference type="Pfam" id="PF07714">
    <property type="entry name" value="PK_Tyr_Ser-Thr"/>
    <property type="match status" value="1"/>
</dbReference>
<evidence type="ECO:0000256" key="10">
    <source>
        <dbReference type="ARBA" id="ARBA00022989"/>
    </source>
</evidence>
<dbReference type="PANTHER" id="PTHR27005:SF471">
    <property type="entry name" value="WALL-ASSOCIATED RECEPTOR KINASE-LIKE 1-RELATED"/>
    <property type="match status" value="1"/>
</dbReference>
<evidence type="ECO:0000256" key="13">
    <source>
        <dbReference type="ARBA" id="ARBA00023180"/>
    </source>
</evidence>
<proteinExistence type="predicted"/>
<dbReference type="InterPro" id="IPR045274">
    <property type="entry name" value="WAK-like"/>
</dbReference>
<dbReference type="PROSITE" id="PS50011">
    <property type="entry name" value="PROTEIN_KINASE_DOM"/>
    <property type="match status" value="1"/>
</dbReference>
<dbReference type="Gene3D" id="3.30.200.20">
    <property type="entry name" value="Phosphorylase Kinase, domain 1"/>
    <property type="match status" value="1"/>
</dbReference>
<evidence type="ECO:0000256" key="1">
    <source>
        <dbReference type="ARBA" id="ARBA00004479"/>
    </source>
</evidence>
<evidence type="ECO:0000256" key="9">
    <source>
        <dbReference type="ARBA" id="ARBA00022840"/>
    </source>
</evidence>
<evidence type="ECO:0000256" key="16">
    <source>
        <dbReference type="SAM" id="Phobius"/>
    </source>
</evidence>
<comment type="caution">
    <text evidence="18">The sequence shown here is derived from an EMBL/GenBank/DDBJ whole genome shotgun (WGS) entry which is preliminary data.</text>
</comment>
<keyword evidence="8" id="KW-0418">Kinase</keyword>
<evidence type="ECO:0000256" key="12">
    <source>
        <dbReference type="ARBA" id="ARBA00023157"/>
    </source>
</evidence>
<keyword evidence="3" id="KW-0597">Phosphoprotein</keyword>
<dbReference type="EMBL" id="JADBGQ010000008">
    <property type="protein sequence ID" value="KAG5387084.1"/>
    <property type="molecule type" value="Genomic_DNA"/>
</dbReference>
<keyword evidence="7" id="KW-0547">Nucleotide-binding</keyword>
<dbReference type="Pfam" id="PF08488">
    <property type="entry name" value="WAK"/>
    <property type="match status" value="1"/>
</dbReference>
<comment type="catalytic activity">
    <reaction evidence="14">
        <text>L-seryl-[protein] + ATP = O-phospho-L-seryl-[protein] + ADP + H(+)</text>
        <dbReference type="Rhea" id="RHEA:17989"/>
        <dbReference type="Rhea" id="RHEA-COMP:9863"/>
        <dbReference type="Rhea" id="RHEA-COMP:11604"/>
        <dbReference type="ChEBI" id="CHEBI:15378"/>
        <dbReference type="ChEBI" id="CHEBI:29999"/>
        <dbReference type="ChEBI" id="CHEBI:30616"/>
        <dbReference type="ChEBI" id="CHEBI:83421"/>
        <dbReference type="ChEBI" id="CHEBI:456216"/>
    </reaction>
</comment>
<reference evidence="18 19" key="1">
    <citation type="submission" date="2021-03" db="EMBL/GenBank/DDBJ databases">
        <authorList>
            <person name="King G.J."/>
            <person name="Bancroft I."/>
            <person name="Baten A."/>
            <person name="Bloomfield J."/>
            <person name="Borpatragohain P."/>
            <person name="He Z."/>
            <person name="Irish N."/>
            <person name="Irwin J."/>
            <person name="Liu K."/>
            <person name="Mauleon R.P."/>
            <person name="Moore J."/>
            <person name="Morris R."/>
            <person name="Ostergaard L."/>
            <person name="Wang B."/>
            <person name="Wells R."/>
        </authorList>
    </citation>
    <scope>NUCLEOTIDE SEQUENCE [LARGE SCALE GENOMIC DNA]</scope>
    <source>
        <strain evidence="18">R-o-18</strain>
        <tissue evidence="18">Leaf</tissue>
    </source>
</reference>
<dbReference type="SMART" id="SM00220">
    <property type="entry name" value="S_TKc"/>
    <property type="match status" value="1"/>
</dbReference>
<evidence type="ECO:0000256" key="14">
    <source>
        <dbReference type="ARBA" id="ARBA00047558"/>
    </source>
</evidence>
<dbReference type="CDD" id="cd00054">
    <property type="entry name" value="EGF_CA"/>
    <property type="match status" value="1"/>
</dbReference>
<evidence type="ECO:0000313" key="19">
    <source>
        <dbReference type="Proteomes" id="UP000823674"/>
    </source>
</evidence>
<dbReference type="InterPro" id="IPR018097">
    <property type="entry name" value="EGF_Ca-bd_CS"/>
</dbReference>
<evidence type="ECO:0000256" key="11">
    <source>
        <dbReference type="ARBA" id="ARBA00023136"/>
    </source>
</evidence>
<keyword evidence="5 16" id="KW-0812">Transmembrane</keyword>
<keyword evidence="6" id="KW-0732">Signal</keyword>
<dbReference type="SUPFAM" id="SSF56112">
    <property type="entry name" value="Protein kinase-like (PK-like)"/>
    <property type="match status" value="1"/>
</dbReference>
<accession>A0ABQ7LKL2</accession>
<evidence type="ECO:0000313" key="18">
    <source>
        <dbReference type="EMBL" id="KAG5387084.1"/>
    </source>
</evidence>
<dbReference type="PANTHER" id="PTHR27005">
    <property type="entry name" value="WALL-ASSOCIATED RECEPTOR KINASE-LIKE 21"/>
    <property type="match status" value="1"/>
</dbReference>
<keyword evidence="12" id="KW-1015">Disulfide bond</keyword>
<evidence type="ECO:0000256" key="15">
    <source>
        <dbReference type="ARBA" id="ARBA00047951"/>
    </source>
</evidence>
<evidence type="ECO:0000256" key="3">
    <source>
        <dbReference type="ARBA" id="ARBA00022553"/>
    </source>
</evidence>